<feature type="region of interest" description="Disordered" evidence="1">
    <location>
        <begin position="58"/>
        <end position="369"/>
    </location>
</feature>
<dbReference type="Pfam" id="PF00443">
    <property type="entry name" value="UCH"/>
    <property type="match status" value="1"/>
</dbReference>
<feature type="compositionally biased region" description="Polar residues" evidence="1">
    <location>
        <begin position="164"/>
        <end position="192"/>
    </location>
</feature>
<reference evidence="3 4" key="1">
    <citation type="submission" date="2017-12" db="EMBL/GenBank/DDBJ databases">
        <title>Comparative genomics of Botrytis spp.</title>
        <authorList>
            <person name="Valero-Jimenez C.A."/>
            <person name="Tapia P."/>
            <person name="Veloso J."/>
            <person name="Silva-Moreno E."/>
            <person name="Staats M."/>
            <person name="Valdes J.H."/>
            <person name="Van Kan J.A.L."/>
        </authorList>
    </citation>
    <scope>NUCLEOTIDE SEQUENCE [LARGE SCALE GENOMIC DNA]</scope>
    <source>
        <strain evidence="3 4">MUCL435</strain>
    </source>
</reference>
<feature type="compositionally biased region" description="Low complexity" evidence="1">
    <location>
        <begin position="69"/>
        <end position="121"/>
    </location>
</feature>
<dbReference type="SUPFAM" id="SSF54001">
    <property type="entry name" value="Cysteine proteinases"/>
    <property type="match status" value="1"/>
</dbReference>
<dbReference type="PROSITE" id="PS50235">
    <property type="entry name" value="USP_3"/>
    <property type="match status" value="1"/>
</dbReference>
<feature type="compositionally biased region" description="Low complexity" evidence="1">
    <location>
        <begin position="241"/>
        <end position="255"/>
    </location>
</feature>
<dbReference type="CDD" id="cd02257">
    <property type="entry name" value="Peptidase_C19"/>
    <property type="match status" value="1"/>
</dbReference>
<protein>
    <recommendedName>
        <fullName evidence="2">USP domain-containing protein</fullName>
    </recommendedName>
</protein>
<evidence type="ECO:0000259" key="2">
    <source>
        <dbReference type="PROSITE" id="PS50235"/>
    </source>
</evidence>
<dbReference type="GO" id="GO:0005829">
    <property type="term" value="C:cytosol"/>
    <property type="evidence" value="ECO:0007669"/>
    <property type="project" value="TreeGrafter"/>
</dbReference>
<dbReference type="GO" id="GO:0005634">
    <property type="term" value="C:nucleus"/>
    <property type="evidence" value="ECO:0007669"/>
    <property type="project" value="TreeGrafter"/>
</dbReference>
<dbReference type="InterPro" id="IPR038765">
    <property type="entry name" value="Papain-like_cys_pep_sf"/>
</dbReference>
<evidence type="ECO:0000313" key="3">
    <source>
        <dbReference type="EMBL" id="THV53106.1"/>
    </source>
</evidence>
<keyword evidence="4" id="KW-1185">Reference proteome</keyword>
<feature type="compositionally biased region" description="Low complexity" evidence="1">
    <location>
        <begin position="213"/>
        <end position="229"/>
    </location>
</feature>
<dbReference type="GO" id="GO:0016579">
    <property type="term" value="P:protein deubiquitination"/>
    <property type="evidence" value="ECO:0007669"/>
    <property type="project" value="InterPro"/>
</dbReference>
<dbReference type="InterPro" id="IPR028889">
    <property type="entry name" value="USP"/>
</dbReference>
<dbReference type="OrthoDB" id="289038at2759"/>
<dbReference type="EMBL" id="PQXL01000059">
    <property type="protein sequence ID" value="THV53106.1"/>
    <property type="molecule type" value="Genomic_DNA"/>
</dbReference>
<sequence>MATKVMKMYKTPLFPSFDSSNTPAYNYTGAFKYNPRSFLMKNPRQNRLYAQYFAQSKNYRRRSARSRKLSSPARSASSSSNSSSKSSVSPPPSTKSSSSHPASKSNSRSKGSVSPPRKSSVSPPPMRAAETTVHPKKIDTPPSVEPSTSTPHSLASVFPRENPFASSSSSKNPDNTPTSPSISSLSVKGSDNITPSSVSSASSKLPPSPPPSSAISAISRTPLPSSSSSATQKIPLPSPPSSAVSAPSEPAVFSPNKPRPDDKNEITTKLNPLKQTTSEAKSNTITIKSVEPSKPHPVVKDEKITVKIGAPKRSRPDDEDEMTAAQSESPKKRRIAAKVSKLATKKATTSKPAAKLSKEELEKARSDSLRKRRYLASKVRNDSTRMPSNAQRGLSNVTGYACYRNSLLQGLLHLPKFFNFLIDQHPVETCDIPKRDCLACSLSLLSSKYWAVDVPSKDITPILRKLEVQCKRLGWYPGPSGQGDPHEQITWMLEKIEKQIKASSVASMQSIMQLVLSSRIKCDHCNNVSVGDLQDELALSIPLKPRIRGGSVSSYLHKYLDETIEGYKCEKCKVTGDVHRVQSISHAPDILFVQLKRFGYDGRKDKLAIPIDHTLDLSPYRDPNGSKDSMEYELVASVSHSGSLDYGHYTCDARGPDGRWSCFNDSYYNATTLAKALGGNEPYLLLYQRKQT</sequence>
<proteinExistence type="predicted"/>
<dbReference type="InterPro" id="IPR001394">
    <property type="entry name" value="Peptidase_C19_UCH"/>
</dbReference>
<feature type="compositionally biased region" description="Low complexity" evidence="1">
    <location>
        <begin position="337"/>
        <end position="355"/>
    </location>
</feature>
<dbReference type="PANTHER" id="PTHR24006">
    <property type="entry name" value="UBIQUITIN CARBOXYL-TERMINAL HYDROLASE"/>
    <property type="match status" value="1"/>
</dbReference>
<comment type="caution">
    <text evidence="3">The sequence shown here is derived from an EMBL/GenBank/DDBJ whole genome shotgun (WGS) entry which is preliminary data.</text>
</comment>
<dbReference type="InterPro" id="IPR050164">
    <property type="entry name" value="Peptidase_C19"/>
</dbReference>
<accession>A0A4V6T722</accession>
<dbReference type="AlphaFoldDB" id="A0A4V6T722"/>
<feature type="compositionally biased region" description="Low complexity" evidence="1">
    <location>
        <begin position="140"/>
        <end position="153"/>
    </location>
</feature>
<evidence type="ECO:0000313" key="4">
    <source>
        <dbReference type="Proteomes" id="UP000308671"/>
    </source>
</evidence>
<name>A0A4V6T722_9HELO</name>
<organism evidence="3 4">
    <name type="scientific">Botrytis galanthina</name>
    <dbReference type="NCBI Taxonomy" id="278940"/>
    <lineage>
        <taxon>Eukaryota</taxon>
        <taxon>Fungi</taxon>
        <taxon>Dikarya</taxon>
        <taxon>Ascomycota</taxon>
        <taxon>Pezizomycotina</taxon>
        <taxon>Leotiomycetes</taxon>
        <taxon>Helotiales</taxon>
        <taxon>Sclerotiniaceae</taxon>
        <taxon>Botrytis</taxon>
    </lineage>
</organism>
<dbReference type="Gene3D" id="3.90.70.10">
    <property type="entry name" value="Cysteine proteinases"/>
    <property type="match status" value="1"/>
</dbReference>
<evidence type="ECO:0000256" key="1">
    <source>
        <dbReference type="SAM" id="MobiDB-lite"/>
    </source>
</evidence>
<dbReference type="Proteomes" id="UP000308671">
    <property type="component" value="Unassembled WGS sequence"/>
</dbReference>
<gene>
    <name evidence="3" type="ORF">BGAL_0059g00160</name>
</gene>
<feature type="compositionally biased region" description="Basic and acidic residues" evidence="1">
    <location>
        <begin position="291"/>
        <end position="305"/>
    </location>
</feature>
<dbReference type="GO" id="GO:0004843">
    <property type="term" value="F:cysteine-type deubiquitinase activity"/>
    <property type="evidence" value="ECO:0007669"/>
    <property type="project" value="InterPro"/>
</dbReference>
<feature type="compositionally biased region" description="Low complexity" evidence="1">
    <location>
        <begin position="193"/>
        <end position="205"/>
    </location>
</feature>
<feature type="compositionally biased region" description="Basic and acidic residues" evidence="1">
    <location>
        <begin position="356"/>
        <end position="369"/>
    </location>
</feature>
<feature type="domain" description="USP" evidence="2">
    <location>
        <begin position="392"/>
        <end position="690"/>
    </location>
</feature>
<feature type="compositionally biased region" description="Basic residues" evidence="1">
    <location>
        <begin position="58"/>
        <end position="68"/>
    </location>
</feature>
<feature type="compositionally biased region" description="Polar residues" evidence="1">
    <location>
        <begin position="267"/>
        <end position="287"/>
    </location>
</feature>